<evidence type="ECO:0008006" key="3">
    <source>
        <dbReference type="Google" id="ProtNLM"/>
    </source>
</evidence>
<dbReference type="Proteomes" id="UP000507470">
    <property type="component" value="Unassembled WGS sequence"/>
</dbReference>
<dbReference type="PANTHER" id="PTHR33395">
    <property type="entry name" value="TRANSCRIPTASE, PUTATIVE-RELATED-RELATED"/>
    <property type="match status" value="1"/>
</dbReference>
<dbReference type="PANTHER" id="PTHR33395:SF22">
    <property type="entry name" value="REVERSE TRANSCRIPTASE DOMAIN-CONTAINING PROTEIN"/>
    <property type="match status" value="1"/>
</dbReference>
<dbReference type="Gene3D" id="3.60.10.10">
    <property type="entry name" value="Endonuclease/exonuclease/phosphatase"/>
    <property type="match status" value="1"/>
</dbReference>
<name>A0A6J8EHX0_MYTCO</name>
<sequence length="253" mass="27856">MPIPRMPLPTINIIVFCAIPNSIAPTVKTMLPIRVVIFLPKTEFRNPLTSANTIAAAIVTLTMISCVKESNANSSLSKSIAPETTPVSYPNRNPPMVAKKENSFFNASGESIDRSNSFHTLSDFSDKPNDSIASTNNNLTANETQHKRSLRIISVNCRSLINNTKHIDLQNLIETHNPDIILGCVSHLDSQIASSEVFPKNYSNPYRKYRKLGAGGVFIAAKNDLVTTVVYTITDCEIMWATLNVQGSNQIYT</sequence>
<proteinExistence type="predicted"/>
<protein>
    <recommendedName>
        <fullName evidence="3">Endonuclease/exonuclease/phosphatase domain-containing protein</fullName>
    </recommendedName>
</protein>
<keyword evidence="2" id="KW-1185">Reference proteome</keyword>
<dbReference type="OrthoDB" id="6143588at2759"/>
<reference evidence="1 2" key="1">
    <citation type="submission" date="2020-06" db="EMBL/GenBank/DDBJ databases">
        <authorList>
            <person name="Li R."/>
            <person name="Bekaert M."/>
        </authorList>
    </citation>
    <scope>NUCLEOTIDE SEQUENCE [LARGE SCALE GENOMIC DNA]</scope>
    <source>
        <strain evidence="2">wild</strain>
    </source>
</reference>
<dbReference type="InterPro" id="IPR036691">
    <property type="entry name" value="Endo/exonu/phosph_ase_sf"/>
</dbReference>
<organism evidence="1 2">
    <name type="scientific">Mytilus coruscus</name>
    <name type="common">Sea mussel</name>
    <dbReference type="NCBI Taxonomy" id="42192"/>
    <lineage>
        <taxon>Eukaryota</taxon>
        <taxon>Metazoa</taxon>
        <taxon>Spiralia</taxon>
        <taxon>Lophotrochozoa</taxon>
        <taxon>Mollusca</taxon>
        <taxon>Bivalvia</taxon>
        <taxon>Autobranchia</taxon>
        <taxon>Pteriomorphia</taxon>
        <taxon>Mytilida</taxon>
        <taxon>Mytiloidea</taxon>
        <taxon>Mytilidae</taxon>
        <taxon>Mytilinae</taxon>
        <taxon>Mytilus</taxon>
    </lineage>
</organism>
<evidence type="ECO:0000313" key="1">
    <source>
        <dbReference type="EMBL" id="CAC5420090.1"/>
    </source>
</evidence>
<accession>A0A6J8EHX0</accession>
<evidence type="ECO:0000313" key="2">
    <source>
        <dbReference type="Proteomes" id="UP000507470"/>
    </source>
</evidence>
<dbReference type="SUPFAM" id="SSF56219">
    <property type="entry name" value="DNase I-like"/>
    <property type="match status" value="1"/>
</dbReference>
<dbReference type="AlphaFoldDB" id="A0A6J8EHX0"/>
<gene>
    <name evidence="1" type="ORF">MCOR_52357</name>
</gene>
<dbReference type="EMBL" id="CACVKT020009075">
    <property type="protein sequence ID" value="CAC5420090.1"/>
    <property type="molecule type" value="Genomic_DNA"/>
</dbReference>